<accession>L7JXK0</accession>
<evidence type="ECO:0000313" key="1">
    <source>
        <dbReference type="EMBL" id="ELQ75482.1"/>
    </source>
</evidence>
<reference evidence="1 2" key="1">
    <citation type="journal article" date="2012" name="PLoS Pathog.">
        <title>The genome of the obligate intracellular parasite Trachipleistophora hominis: new insights into microsporidian genome dynamics and reductive evolution.</title>
        <authorList>
            <person name="Heinz E."/>
            <person name="Williams T.A."/>
            <person name="Nakjang S."/>
            <person name="Noel C.J."/>
            <person name="Swan D.C."/>
            <person name="Goldberg A.V."/>
            <person name="Harris S.R."/>
            <person name="Weinmaier T."/>
            <person name="Markert S."/>
            <person name="Becher D."/>
            <person name="Bernhardt J."/>
            <person name="Dagan T."/>
            <person name="Hacker C."/>
            <person name="Lucocq J.M."/>
            <person name="Schweder T."/>
            <person name="Rattei T."/>
            <person name="Hall N."/>
            <person name="Hirt R.P."/>
            <person name="Embley T.M."/>
        </authorList>
    </citation>
    <scope>NUCLEOTIDE SEQUENCE [LARGE SCALE GENOMIC DNA]</scope>
</reference>
<dbReference type="HOGENOM" id="CLU_598770_0_0_1"/>
<dbReference type="VEuPathDB" id="MicrosporidiaDB:THOM_1521"/>
<sequence length="457" mass="53597">MHVNAATIYTTMNIDERIEIVIFNNVNVVEGSTIVFNNNCKQLEIVKSEGSFDLRPYIGIKYYFGYFTELKILPGKKSFPNLSSIKLRLFHFMQTVKLPNIYELIELECISTTEDTEIILNKACKELRIESCEGVINGQEIEYLESLHINFFRNEKDNIRFIGSIRVNKIYITNICWGTFSIISMLTNFKNIQYIEFKDKSLLMFLCYPKYLYNSVIRCITRKKGSKDNSDLLSKLLATTNRDSNTWLEEVLNIILNFVLRNIMGKGVMDNISELELGHFFIDQDNCKSLKELKNLKILRIRTRKITNEFFYNLPPNLILLDITNFAEGEIIDAEKYTIKSSIIVPQHQNIKILSVNVDFLYNVRYLSVMMPSLDILVVQYSRSITDYFPMQKSKIKVRELLITCNYTNEIMLQEEEMILFIKNIKFYIDFELLKYIEFVSLPVSVFFNPDTFQVIE</sequence>
<protein>
    <submittedName>
        <fullName evidence="1">Leucine rich repeat protein</fullName>
    </submittedName>
</protein>
<organism evidence="1 2">
    <name type="scientific">Trachipleistophora hominis</name>
    <name type="common">Microsporidian parasite</name>
    <dbReference type="NCBI Taxonomy" id="72359"/>
    <lineage>
        <taxon>Eukaryota</taxon>
        <taxon>Fungi</taxon>
        <taxon>Fungi incertae sedis</taxon>
        <taxon>Microsporidia</taxon>
        <taxon>Pleistophoridae</taxon>
        <taxon>Trachipleistophora</taxon>
    </lineage>
</organism>
<dbReference type="InParanoid" id="L7JXK0"/>
<dbReference type="EMBL" id="JH993952">
    <property type="protein sequence ID" value="ELQ75482.1"/>
    <property type="molecule type" value="Genomic_DNA"/>
</dbReference>
<dbReference type="AlphaFoldDB" id="L7JXK0"/>
<evidence type="ECO:0000313" key="2">
    <source>
        <dbReference type="Proteomes" id="UP000011185"/>
    </source>
</evidence>
<keyword evidence="2" id="KW-1185">Reference proteome</keyword>
<proteinExistence type="predicted"/>
<dbReference type="Proteomes" id="UP000011185">
    <property type="component" value="Unassembled WGS sequence"/>
</dbReference>
<name>L7JXK0_TRAHO</name>
<gene>
    <name evidence="1" type="ORF">THOM_1521</name>
</gene>